<evidence type="ECO:0000313" key="3">
    <source>
        <dbReference type="Proteomes" id="UP000807025"/>
    </source>
</evidence>
<evidence type="ECO:0000313" key="2">
    <source>
        <dbReference type="EMBL" id="KAF9487211.1"/>
    </source>
</evidence>
<dbReference type="Pfam" id="PF20231">
    <property type="entry name" value="DUF6589"/>
    <property type="match status" value="1"/>
</dbReference>
<reference evidence="2" key="1">
    <citation type="submission" date="2020-11" db="EMBL/GenBank/DDBJ databases">
        <authorList>
            <consortium name="DOE Joint Genome Institute"/>
            <person name="Ahrendt S."/>
            <person name="Riley R."/>
            <person name="Andreopoulos W."/>
            <person name="Labutti K."/>
            <person name="Pangilinan J."/>
            <person name="Ruiz-Duenas F.J."/>
            <person name="Barrasa J.M."/>
            <person name="Sanchez-Garcia M."/>
            <person name="Camarero S."/>
            <person name="Miyauchi S."/>
            <person name="Serrano A."/>
            <person name="Linde D."/>
            <person name="Babiker R."/>
            <person name="Drula E."/>
            <person name="Ayuso-Fernandez I."/>
            <person name="Pacheco R."/>
            <person name="Padilla G."/>
            <person name="Ferreira P."/>
            <person name="Barriuso J."/>
            <person name="Kellner H."/>
            <person name="Castanera R."/>
            <person name="Alfaro M."/>
            <person name="Ramirez L."/>
            <person name="Pisabarro A.G."/>
            <person name="Kuo A."/>
            <person name="Tritt A."/>
            <person name="Lipzen A."/>
            <person name="He G."/>
            <person name="Yan M."/>
            <person name="Ng V."/>
            <person name="Cullen D."/>
            <person name="Martin F."/>
            <person name="Rosso M.-N."/>
            <person name="Henrissat B."/>
            <person name="Hibbett D."/>
            <person name="Martinez A.T."/>
            <person name="Grigoriev I.V."/>
        </authorList>
    </citation>
    <scope>NUCLEOTIDE SEQUENCE</scope>
    <source>
        <strain evidence="2">ATCC 90797</strain>
    </source>
</reference>
<evidence type="ECO:0000259" key="1">
    <source>
        <dbReference type="Pfam" id="PF20231"/>
    </source>
</evidence>
<organism evidence="2 3">
    <name type="scientific">Pleurotus eryngii</name>
    <name type="common">Boletus of the steppes</name>
    <dbReference type="NCBI Taxonomy" id="5323"/>
    <lineage>
        <taxon>Eukaryota</taxon>
        <taxon>Fungi</taxon>
        <taxon>Dikarya</taxon>
        <taxon>Basidiomycota</taxon>
        <taxon>Agaricomycotina</taxon>
        <taxon>Agaricomycetes</taxon>
        <taxon>Agaricomycetidae</taxon>
        <taxon>Agaricales</taxon>
        <taxon>Pleurotineae</taxon>
        <taxon>Pleurotaceae</taxon>
        <taxon>Pleurotus</taxon>
    </lineage>
</organism>
<feature type="domain" description="DUF6589" evidence="1">
    <location>
        <begin position="217"/>
        <end position="629"/>
    </location>
</feature>
<accession>A0A9P5ZGU0</accession>
<proteinExistence type="predicted"/>
<gene>
    <name evidence="2" type="ORF">BDN71DRAFT_1514192</name>
</gene>
<dbReference type="EMBL" id="MU154803">
    <property type="protein sequence ID" value="KAF9487211.1"/>
    <property type="molecule type" value="Genomic_DNA"/>
</dbReference>
<sequence length="670" mass="75952">MVHLVGKQLEREIISAVKKKNRLHPISYTPNTSLPTDDYGLGTFAKAQEVFERYQPIAWHYTLLLATPKAGRKRDMRPPMLVATRALSSIAFSRNSRAKLVPADFGVLLFACQANRYLHAHASHLGLVPSYDSTYRLLKKYAKHDLAVIHSLASSDTSAVIIWLDNVQTYVRLRDLRIGREAHMLTGTAATAFVIEDFSAAALNLLNKQLQLSNNLQQKLTFRQLWGMVDHAHIEVICSIQWLQTLVHYIPSLALYKPARTQIFPLPTNGQNETLLSDLAKGLREILESIGFTKDSFPERLLFIGGDGLTYERMVQLKNMLKITNENPLQSLEILEPFLEIWHTNWTNLSRIYEAHWDSLTSKDPSNLGHSANRIGRKASANLKKVDYYPFMQLAYQVLDARMLDCWRLLRCGEDSNLWNHFESLKNANQLPGFDLLYTQAKQLYQMYGSPAAYHNALNGNVNPGIPHLQPANTTEEVKGDSALARSTRFIHNTTISREAMYAAADGDIGREWQCLKYMLFTFAGSSHTKYMAYLLEFISNVELESSEPLSSCFMGNFLVNPSGLPGHFMAGDKFQEQLQDELYDSISADTEFDDNYVQNVIAPNVHRFEQIKKNIHKSLGLAKRARKHVEPHANAEIRRLLAAYQSTGLHCFVEGRSYDSDPEKVDDLG</sequence>
<dbReference type="AlphaFoldDB" id="A0A9P5ZGU0"/>
<keyword evidence="3" id="KW-1185">Reference proteome</keyword>
<name>A0A9P5ZGU0_PLEER</name>
<dbReference type="InterPro" id="IPR046496">
    <property type="entry name" value="DUF6589"/>
</dbReference>
<protein>
    <recommendedName>
        <fullName evidence="1">DUF6589 domain-containing protein</fullName>
    </recommendedName>
</protein>
<dbReference type="OrthoDB" id="3256296at2759"/>
<comment type="caution">
    <text evidence="2">The sequence shown here is derived from an EMBL/GenBank/DDBJ whole genome shotgun (WGS) entry which is preliminary data.</text>
</comment>
<dbReference type="Proteomes" id="UP000807025">
    <property type="component" value="Unassembled WGS sequence"/>
</dbReference>